<gene>
    <name evidence="2" type="ORF">SFRICE_020980</name>
</gene>
<feature type="chain" id="PRO_5013944031" evidence="1">
    <location>
        <begin position="20"/>
        <end position="114"/>
    </location>
</feature>
<organism evidence="2">
    <name type="scientific">Spodoptera frugiperda</name>
    <name type="common">Fall armyworm</name>
    <dbReference type="NCBI Taxonomy" id="7108"/>
    <lineage>
        <taxon>Eukaryota</taxon>
        <taxon>Metazoa</taxon>
        <taxon>Ecdysozoa</taxon>
        <taxon>Arthropoda</taxon>
        <taxon>Hexapoda</taxon>
        <taxon>Insecta</taxon>
        <taxon>Pterygota</taxon>
        <taxon>Neoptera</taxon>
        <taxon>Endopterygota</taxon>
        <taxon>Lepidoptera</taxon>
        <taxon>Glossata</taxon>
        <taxon>Ditrysia</taxon>
        <taxon>Noctuoidea</taxon>
        <taxon>Noctuidae</taxon>
        <taxon>Amphipyrinae</taxon>
        <taxon>Spodoptera</taxon>
    </lineage>
</organism>
<feature type="signal peptide" evidence="1">
    <location>
        <begin position="1"/>
        <end position="19"/>
    </location>
</feature>
<evidence type="ECO:0000313" key="2">
    <source>
        <dbReference type="EMBL" id="SOQ52696.1"/>
    </source>
</evidence>
<accession>A0A2H1WIB3</accession>
<proteinExistence type="predicted"/>
<reference evidence="2" key="1">
    <citation type="submission" date="2016-07" db="EMBL/GenBank/DDBJ databases">
        <authorList>
            <person name="Bretaudeau A."/>
        </authorList>
    </citation>
    <scope>NUCLEOTIDE SEQUENCE</scope>
    <source>
        <strain evidence="2">Rice</strain>
        <tissue evidence="2">Whole body</tissue>
    </source>
</reference>
<keyword evidence="1" id="KW-0732">Signal</keyword>
<dbReference type="EMBL" id="ODYU01008790">
    <property type="protein sequence ID" value="SOQ52696.1"/>
    <property type="molecule type" value="Genomic_DNA"/>
</dbReference>
<sequence>MCVCIELILGLTIFFFCGGKPSNEFSRLGRGEGGEREILLLTKNHPIPIPVFRAGNPLGSPQLQLNTDFASWGVSISSAGLHLWWSGSLERARVNLNISPNNQIENLIFILNND</sequence>
<protein>
    <submittedName>
        <fullName evidence="2">SFRICE_020980</fullName>
    </submittedName>
</protein>
<name>A0A2H1WIB3_SPOFR</name>
<dbReference type="AlphaFoldDB" id="A0A2H1WIB3"/>
<evidence type="ECO:0000256" key="1">
    <source>
        <dbReference type="SAM" id="SignalP"/>
    </source>
</evidence>